<dbReference type="GeneID" id="27688502"/>
<gene>
    <name evidence="1" type="ORF">SPPG_05097</name>
</gene>
<name>A0A0L0HFL4_SPIPD</name>
<proteinExistence type="predicted"/>
<dbReference type="InParanoid" id="A0A0L0HFL4"/>
<reference evidence="1 2" key="1">
    <citation type="submission" date="2009-08" db="EMBL/GenBank/DDBJ databases">
        <title>The Genome Sequence of Spizellomyces punctatus strain DAOM BR117.</title>
        <authorList>
            <consortium name="The Broad Institute Genome Sequencing Platform"/>
            <person name="Russ C."/>
            <person name="Cuomo C."/>
            <person name="Shea T."/>
            <person name="Young S.K."/>
            <person name="Zeng Q."/>
            <person name="Koehrsen M."/>
            <person name="Haas B."/>
            <person name="Borodovsky M."/>
            <person name="Guigo R."/>
            <person name="Alvarado L."/>
            <person name="Berlin A."/>
            <person name="Bochicchio J."/>
            <person name="Borenstein D."/>
            <person name="Chapman S."/>
            <person name="Chen Z."/>
            <person name="Engels R."/>
            <person name="Freedman E."/>
            <person name="Gellesch M."/>
            <person name="Goldberg J."/>
            <person name="Griggs A."/>
            <person name="Gujja S."/>
            <person name="Heiman D."/>
            <person name="Hepburn T."/>
            <person name="Howarth C."/>
            <person name="Jen D."/>
            <person name="Larson L."/>
            <person name="Lewis B."/>
            <person name="Mehta T."/>
            <person name="Park D."/>
            <person name="Pearson M."/>
            <person name="Roberts A."/>
            <person name="Saif S."/>
            <person name="Shenoy N."/>
            <person name="Sisk P."/>
            <person name="Stolte C."/>
            <person name="Sykes S."/>
            <person name="Thomson T."/>
            <person name="Walk T."/>
            <person name="White J."/>
            <person name="Yandava C."/>
            <person name="Burger G."/>
            <person name="Gray M.W."/>
            <person name="Holland P.W.H."/>
            <person name="King N."/>
            <person name="Lang F.B.F."/>
            <person name="Roger A.J."/>
            <person name="Ruiz-Trillo I."/>
            <person name="Lander E."/>
            <person name="Nusbaum C."/>
        </authorList>
    </citation>
    <scope>NUCLEOTIDE SEQUENCE [LARGE SCALE GENOMIC DNA]</scope>
    <source>
        <strain evidence="1 2">DAOM BR117</strain>
    </source>
</reference>
<sequence>MTAETDLSKIFPKSTGIMSFKVEQNELICQFAELVKAYYDKVLALMQAEDPTPLTIPMQIVWSQEFAGQDSRVQQLSLVTGEQSSVSSLMLVTTDNVLTDVDKLNYSDDAGIRTVSIQVGTERFPQGKAIGHGSEKTGSVSTIDPEMYALSQHNKDFNDVKFAPTMSDLKGWTLGDKKIKHWSL</sequence>
<dbReference type="RefSeq" id="XP_016607754.1">
    <property type="nucleotide sequence ID" value="XM_016753326.1"/>
</dbReference>
<dbReference type="OrthoDB" id="2126884at2759"/>
<dbReference type="VEuPathDB" id="FungiDB:SPPG_05097"/>
<organism evidence="1 2">
    <name type="scientific">Spizellomyces punctatus (strain DAOM BR117)</name>
    <dbReference type="NCBI Taxonomy" id="645134"/>
    <lineage>
        <taxon>Eukaryota</taxon>
        <taxon>Fungi</taxon>
        <taxon>Fungi incertae sedis</taxon>
        <taxon>Chytridiomycota</taxon>
        <taxon>Chytridiomycota incertae sedis</taxon>
        <taxon>Chytridiomycetes</taxon>
        <taxon>Spizellomycetales</taxon>
        <taxon>Spizellomycetaceae</taxon>
        <taxon>Spizellomyces</taxon>
    </lineage>
</organism>
<protein>
    <submittedName>
        <fullName evidence="1">Uncharacterized protein</fullName>
    </submittedName>
</protein>
<dbReference type="EMBL" id="KQ257457">
    <property type="protein sequence ID" value="KNC99714.1"/>
    <property type="molecule type" value="Genomic_DNA"/>
</dbReference>
<dbReference type="AlphaFoldDB" id="A0A0L0HFL4"/>
<keyword evidence="2" id="KW-1185">Reference proteome</keyword>
<accession>A0A0L0HFL4</accession>
<dbReference type="Proteomes" id="UP000053201">
    <property type="component" value="Unassembled WGS sequence"/>
</dbReference>
<evidence type="ECO:0000313" key="1">
    <source>
        <dbReference type="EMBL" id="KNC99714.1"/>
    </source>
</evidence>
<evidence type="ECO:0000313" key="2">
    <source>
        <dbReference type="Proteomes" id="UP000053201"/>
    </source>
</evidence>